<dbReference type="EMBL" id="FRAG01000029">
    <property type="protein sequence ID" value="SHK14430.1"/>
    <property type="molecule type" value="Genomic_DNA"/>
</dbReference>
<dbReference type="AlphaFoldDB" id="A0A1M6Q2K1"/>
<gene>
    <name evidence="2" type="ORF">SAMN02745912_02402</name>
</gene>
<feature type="domain" description="Phosphodiester glycosidase" evidence="1">
    <location>
        <begin position="173"/>
        <end position="354"/>
    </location>
</feature>
<dbReference type="PANTHER" id="PTHR40446:SF2">
    <property type="entry name" value="N-ACETYLGLUCOSAMINE-1-PHOSPHODIESTER ALPHA-N-ACETYLGLUCOSAMINIDASE"/>
    <property type="match status" value="1"/>
</dbReference>
<sequence length="355" mass="40215">MSKINIFIFFLVAPFLSLFLVCMDFVEISNALHIPLKEAQKDIRGLHKETENFHEDIVSLENQIYKFHEGAINQRETFNKQGDKITELSNLSDKQKKLSEDIYEQKILEMLGPAIKAHISDRVEIKIFQLKELGYRGYIAKVKLFDPSAFKVNLAKDKLGEAETVSSMAKRKGAILAINGGGFFSTKKNGKKFIKMTANTVVDGRLLEPFYQDGENFFFAGINKKGQVIGTVPRKLEDILKLDPYQGVSFVPMLLKDGKKVQIPKQWKETRHPRTILGKYSNDDLIMIVIDGRQGEWSIGVSLERLQDKLLELGVKDAYNLDGGGSSTFYYNGEVLNRPSDGRERPVVSSILIYP</sequence>
<evidence type="ECO:0000313" key="2">
    <source>
        <dbReference type="EMBL" id="SHK14430.1"/>
    </source>
</evidence>
<protein>
    <submittedName>
        <fullName evidence="2">Exopolysaccharide biosynthesis protein</fullName>
    </submittedName>
</protein>
<dbReference type="Pfam" id="PF09992">
    <property type="entry name" value="NAGPA"/>
    <property type="match status" value="1"/>
</dbReference>
<dbReference type="InterPro" id="IPR018711">
    <property type="entry name" value="NAGPA"/>
</dbReference>
<dbReference type="OrthoDB" id="9809781at2"/>
<dbReference type="PANTHER" id="PTHR40446">
    <property type="entry name" value="N-ACETYLGLUCOSAMINE-1-PHOSPHODIESTER ALPHA-N-ACETYLGLUCOSAMINIDASE"/>
    <property type="match status" value="1"/>
</dbReference>
<dbReference type="Proteomes" id="UP000184465">
    <property type="component" value="Unassembled WGS sequence"/>
</dbReference>
<evidence type="ECO:0000259" key="1">
    <source>
        <dbReference type="Pfam" id="PF09992"/>
    </source>
</evidence>
<organism evidence="2 3">
    <name type="scientific">Paramaledivibacter caminithermalis (strain DSM 15212 / CIP 107654 / DViRD3)</name>
    <name type="common">Clostridium caminithermale</name>
    <dbReference type="NCBI Taxonomy" id="1121301"/>
    <lineage>
        <taxon>Bacteria</taxon>
        <taxon>Bacillati</taxon>
        <taxon>Bacillota</taxon>
        <taxon>Clostridia</taxon>
        <taxon>Peptostreptococcales</taxon>
        <taxon>Caminicellaceae</taxon>
        <taxon>Paramaledivibacter</taxon>
    </lineage>
</organism>
<name>A0A1M6Q2K1_PARC5</name>
<proteinExistence type="predicted"/>
<dbReference type="RefSeq" id="WP_073150267.1">
    <property type="nucleotide sequence ID" value="NZ_FRAG01000029.1"/>
</dbReference>
<reference evidence="2 3" key="1">
    <citation type="submission" date="2016-11" db="EMBL/GenBank/DDBJ databases">
        <authorList>
            <person name="Jaros S."/>
            <person name="Januszkiewicz K."/>
            <person name="Wedrychowicz H."/>
        </authorList>
    </citation>
    <scope>NUCLEOTIDE SEQUENCE [LARGE SCALE GENOMIC DNA]</scope>
    <source>
        <strain evidence="2 3">DSM 15212</strain>
    </source>
</reference>
<accession>A0A1M6Q2K1</accession>
<evidence type="ECO:0000313" key="3">
    <source>
        <dbReference type="Proteomes" id="UP000184465"/>
    </source>
</evidence>
<keyword evidence="3" id="KW-1185">Reference proteome</keyword>
<dbReference type="STRING" id="1121301.SAMN02745912_02402"/>